<dbReference type="FunFam" id="1.20.1090.10:FF:000001">
    <property type="entry name" value="Aldehyde-alcohol dehydrogenase"/>
    <property type="match status" value="1"/>
</dbReference>
<feature type="non-terminal residue" evidence="3">
    <location>
        <position position="1"/>
    </location>
</feature>
<dbReference type="Gene3D" id="1.20.1090.10">
    <property type="entry name" value="Dehydroquinate synthase-like - alpha domain"/>
    <property type="match status" value="1"/>
</dbReference>
<keyword evidence="1" id="KW-0560">Oxidoreductase</keyword>
<dbReference type="SUPFAM" id="SSF56796">
    <property type="entry name" value="Dehydroquinate synthase-like"/>
    <property type="match status" value="1"/>
</dbReference>
<feature type="domain" description="Fe-containing alcohol dehydrogenase-like C-terminal" evidence="2">
    <location>
        <begin position="2"/>
        <end position="194"/>
    </location>
</feature>
<proteinExistence type="predicted"/>
<organism evidence="3">
    <name type="scientific">marine sediment metagenome</name>
    <dbReference type="NCBI Taxonomy" id="412755"/>
    <lineage>
        <taxon>unclassified sequences</taxon>
        <taxon>metagenomes</taxon>
        <taxon>ecological metagenomes</taxon>
    </lineage>
</organism>
<protein>
    <recommendedName>
        <fullName evidence="2">Fe-containing alcohol dehydrogenase-like C-terminal domain-containing protein</fullName>
    </recommendedName>
</protein>
<gene>
    <name evidence="3" type="ORF">S01H4_11904</name>
</gene>
<evidence type="ECO:0000313" key="3">
    <source>
        <dbReference type="EMBL" id="GAG58793.1"/>
    </source>
</evidence>
<dbReference type="AlphaFoldDB" id="X0ZEN8"/>
<dbReference type="GO" id="GO:0004022">
    <property type="term" value="F:alcohol dehydrogenase (NAD+) activity"/>
    <property type="evidence" value="ECO:0007669"/>
    <property type="project" value="TreeGrafter"/>
</dbReference>
<reference evidence="3" key="1">
    <citation type="journal article" date="2014" name="Front. Microbiol.">
        <title>High frequency of phylogenetically diverse reductive dehalogenase-homologous genes in deep subseafloor sedimentary metagenomes.</title>
        <authorList>
            <person name="Kawai M."/>
            <person name="Futagami T."/>
            <person name="Toyoda A."/>
            <person name="Takaki Y."/>
            <person name="Nishi S."/>
            <person name="Hori S."/>
            <person name="Arai W."/>
            <person name="Tsubouchi T."/>
            <person name="Morono Y."/>
            <person name="Uchiyama I."/>
            <person name="Ito T."/>
            <person name="Fujiyama A."/>
            <person name="Inagaki F."/>
            <person name="Takami H."/>
        </authorList>
    </citation>
    <scope>NUCLEOTIDE SEQUENCE</scope>
    <source>
        <strain evidence="3">Expedition CK06-06</strain>
    </source>
</reference>
<comment type="caution">
    <text evidence="3">The sequence shown here is derived from an EMBL/GenBank/DDBJ whole genome shotgun (WGS) entry which is preliminary data.</text>
</comment>
<dbReference type="EMBL" id="BART01004931">
    <property type="protein sequence ID" value="GAG58793.1"/>
    <property type="molecule type" value="Genomic_DNA"/>
</dbReference>
<dbReference type="InterPro" id="IPR039697">
    <property type="entry name" value="Alcohol_dehydrogenase_Fe"/>
</dbReference>
<dbReference type="InterPro" id="IPR056798">
    <property type="entry name" value="ADH_Fe_C"/>
</dbReference>
<dbReference type="PANTHER" id="PTHR11496">
    <property type="entry name" value="ALCOHOL DEHYDROGENASE"/>
    <property type="match status" value="1"/>
</dbReference>
<accession>X0ZEN8</accession>
<sequence length="199" mass="21710">VASTGMDAIVHAIEAYTVKPATFITDIFALEAAQILFSFLEAGYKDIKNDNSAREGLMKGSMLAGIAFGNSDVGAVHCISESIGALFDVPHGVANSIFLPYVMEFNLEVSTARYAEIARMIGIDKKNDNEAGLGLIKKIKDLSRVLNIPVFKDLGIKESYFQDIAQKSFQNNSNSSNPRKAGVEDYLGILRQAYNLNYS</sequence>
<dbReference type="Pfam" id="PF25137">
    <property type="entry name" value="ADH_Fe_C"/>
    <property type="match status" value="1"/>
</dbReference>
<dbReference type="PANTHER" id="PTHR11496:SF83">
    <property type="entry name" value="HYDROXYACID-OXOACID TRANSHYDROGENASE, MITOCHONDRIAL"/>
    <property type="match status" value="1"/>
</dbReference>
<dbReference type="CDD" id="cd08551">
    <property type="entry name" value="Fe-ADH"/>
    <property type="match status" value="1"/>
</dbReference>
<evidence type="ECO:0000259" key="2">
    <source>
        <dbReference type="Pfam" id="PF25137"/>
    </source>
</evidence>
<evidence type="ECO:0000256" key="1">
    <source>
        <dbReference type="ARBA" id="ARBA00023002"/>
    </source>
</evidence>
<name>X0ZEN8_9ZZZZ</name>